<evidence type="ECO:0000256" key="2">
    <source>
        <dbReference type="ARBA" id="ARBA00004948"/>
    </source>
</evidence>
<keyword evidence="5" id="KW-0808">Transferase</keyword>
<keyword evidence="6" id="KW-0479">Metal-binding</keyword>
<evidence type="ECO:0000256" key="12">
    <source>
        <dbReference type="SAM" id="SignalP"/>
    </source>
</evidence>
<evidence type="ECO:0000256" key="6">
    <source>
        <dbReference type="ARBA" id="ARBA00022723"/>
    </source>
</evidence>
<comment type="pathway">
    <text evidence="2">Cofactor biosynthesis; thiamine diphosphate biosynthesis.</text>
</comment>
<dbReference type="InterPro" id="IPR027939">
    <property type="entry name" value="NMT1/THI5"/>
</dbReference>
<evidence type="ECO:0000313" key="15">
    <source>
        <dbReference type="Proteomes" id="UP000318405"/>
    </source>
</evidence>
<dbReference type="GO" id="GO:0016740">
    <property type="term" value="F:transferase activity"/>
    <property type="evidence" value="ECO:0007669"/>
    <property type="project" value="UniProtKB-KW"/>
</dbReference>
<comment type="subunit">
    <text evidence="4">Homodimer.</text>
</comment>
<evidence type="ECO:0000256" key="3">
    <source>
        <dbReference type="ARBA" id="ARBA00009406"/>
    </source>
</evidence>
<keyword evidence="9" id="KW-0408">Iron</keyword>
<comment type="similarity">
    <text evidence="3">Belongs to the NMT1/THI5 family.</text>
</comment>
<dbReference type="Pfam" id="PF09084">
    <property type="entry name" value="NMT1"/>
    <property type="match status" value="1"/>
</dbReference>
<proteinExistence type="inferred from homology"/>
<sequence length="329" mass="35291">MRRTFLRRAACGALATLALPHLALRAAEPRRLALAGWSKPITEVVNLLAEPDKGFFRAEGLDLAYLPGAGGGDAVRNLLSGQAEVAFTDPGSFFAALDQGAPLRAFYDIYPQNVFNVVSLPASGIDTPADLKGKRIGVYSLASGTRQNLQILLQQAGLSEQDVEIVVTGVLNFVPLMQGRVDATAATDTGLALARRRGLGEARVIAVADHLNYSSDLLVAREATYQEQPDLLRRAGLAFRRSTAWMIEHQDEAAQLAVRRAIDGQDVELNRDIIALRARASVSELTRREGLGTLDPASLQAAADAYHALGLVKQPIGVRSVLAPELLRG</sequence>
<dbReference type="Gene3D" id="3.40.190.10">
    <property type="entry name" value="Periplasmic binding protein-like II"/>
    <property type="match status" value="2"/>
</dbReference>
<keyword evidence="12" id="KW-0732">Signal</keyword>
<dbReference type="GO" id="GO:0009228">
    <property type="term" value="P:thiamine biosynthetic process"/>
    <property type="evidence" value="ECO:0007669"/>
    <property type="project" value="UniProtKB-KW"/>
</dbReference>
<keyword evidence="15" id="KW-1185">Reference proteome</keyword>
<dbReference type="PANTHER" id="PTHR31528:SF1">
    <property type="entry name" value="4-AMINO-5-HYDROXYMETHYL-2-METHYLPYRIMIDINE PHOSPHATE SYNTHASE THI11-RELATED"/>
    <property type="match status" value="1"/>
</dbReference>
<feature type="domain" description="SsuA/THI5-like" evidence="13">
    <location>
        <begin position="43"/>
        <end position="253"/>
    </location>
</feature>
<evidence type="ECO:0000256" key="10">
    <source>
        <dbReference type="ARBA" id="ARBA00033171"/>
    </source>
</evidence>
<comment type="function">
    <text evidence="1">Responsible for the formation of the pyrimidine heterocycle in the thiamine biosynthesis pathway. Catalyzes the formation of hydroxymethylpyrimidine phosphate (HMP-P) from histidine and pyridoxal phosphate (PLP). The protein uses PLP and the active site histidine to form HMP-P, generating an inactive enzyme. The enzyme can only undergo a single turnover, which suggests it is a suicide enzyme.</text>
</comment>
<evidence type="ECO:0000256" key="8">
    <source>
        <dbReference type="ARBA" id="ARBA00022977"/>
    </source>
</evidence>
<comment type="caution">
    <text evidence="14">The sequence shown here is derived from an EMBL/GenBank/DDBJ whole genome shotgun (WGS) entry which is preliminary data.</text>
</comment>
<evidence type="ECO:0000256" key="11">
    <source>
        <dbReference type="ARBA" id="ARBA00048179"/>
    </source>
</evidence>
<dbReference type="Proteomes" id="UP000318405">
    <property type="component" value="Unassembled WGS sequence"/>
</dbReference>
<gene>
    <name evidence="14" type="ORF">FOZ76_19005</name>
</gene>
<accession>A0A556AEE3</accession>
<dbReference type="InterPro" id="IPR015168">
    <property type="entry name" value="SsuA/THI5"/>
</dbReference>
<dbReference type="RefSeq" id="WP_143949860.1">
    <property type="nucleotide sequence ID" value="NZ_BAABMB010000008.1"/>
</dbReference>
<evidence type="ECO:0000256" key="5">
    <source>
        <dbReference type="ARBA" id="ARBA00022679"/>
    </source>
</evidence>
<name>A0A556AEE3_9BURK</name>
<organism evidence="14 15">
    <name type="scientific">Verticiella sediminum</name>
    <dbReference type="NCBI Taxonomy" id="1247510"/>
    <lineage>
        <taxon>Bacteria</taxon>
        <taxon>Pseudomonadati</taxon>
        <taxon>Pseudomonadota</taxon>
        <taxon>Betaproteobacteria</taxon>
        <taxon>Burkholderiales</taxon>
        <taxon>Alcaligenaceae</taxon>
        <taxon>Verticiella</taxon>
    </lineage>
</organism>
<evidence type="ECO:0000313" key="14">
    <source>
        <dbReference type="EMBL" id="TSH91235.1"/>
    </source>
</evidence>
<dbReference type="AlphaFoldDB" id="A0A556AEE3"/>
<dbReference type="SUPFAM" id="SSF53850">
    <property type="entry name" value="Periplasmic binding protein-like II"/>
    <property type="match status" value="1"/>
</dbReference>
<evidence type="ECO:0000256" key="7">
    <source>
        <dbReference type="ARBA" id="ARBA00022898"/>
    </source>
</evidence>
<keyword evidence="7" id="KW-0663">Pyridoxal phosphate</keyword>
<feature type="signal peptide" evidence="12">
    <location>
        <begin position="1"/>
        <end position="26"/>
    </location>
</feature>
<reference evidence="14 15" key="1">
    <citation type="submission" date="2019-07" db="EMBL/GenBank/DDBJ databases">
        <title>Qingshengfaniella alkalisoli gen. nov., sp. nov., isolated from saline soil.</title>
        <authorList>
            <person name="Xu L."/>
            <person name="Huang X.-X."/>
            <person name="Sun J.-Q."/>
        </authorList>
    </citation>
    <scope>NUCLEOTIDE SEQUENCE [LARGE SCALE GENOMIC DNA]</scope>
    <source>
        <strain evidence="14 15">DSM 27279</strain>
    </source>
</reference>
<comment type="catalytic activity">
    <reaction evidence="11">
        <text>N(6)-(pyridoxal phosphate)-L-lysyl-[4-amino-5-hydroxymethyl-2-methylpyrimidine phosphate synthase] + L-histidyl-[4-amino-5-hydroxymethyl-2-methylpyrimidine phosphate synthase] + 2 Fe(3+) + 4 H2O = L-lysyl-[4-amino-5-hydroxymethyl-2-methylpyrimidine phosphate synthase] + (2S)-2-amino-5-hydroxy-4-oxopentanoyl-[4-amino-5-hydroxymethyl-2-methylpyrimidine phosphate synthase] + 4-amino-2-methyl-5-(phosphooxymethyl)pyrimidine + 3-oxopropanoate + 2 Fe(2+) + 2 H(+)</text>
        <dbReference type="Rhea" id="RHEA:65756"/>
        <dbReference type="Rhea" id="RHEA-COMP:16892"/>
        <dbReference type="Rhea" id="RHEA-COMP:16893"/>
        <dbReference type="Rhea" id="RHEA-COMP:16894"/>
        <dbReference type="Rhea" id="RHEA-COMP:16895"/>
        <dbReference type="ChEBI" id="CHEBI:15377"/>
        <dbReference type="ChEBI" id="CHEBI:15378"/>
        <dbReference type="ChEBI" id="CHEBI:29033"/>
        <dbReference type="ChEBI" id="CHEBI:29034"/>
        <dbReference type="ChEBI" id="CHEBI:29969"/>
        <dbReference type="ChEBI" id="CHEBI:29979"/>
        <dbReference type="ChEBI" id="CHEBI:33190"/>
        <dbReference type="ChEBI" id="CHEBI:58354"/>
        <dbReference type="ChEBI" id="CHEBI:143915"/>
        <dbReference type="ChEBI" id="CHEBI:157692"/>
    </reaction>
    <physiologicalReaction direction="left-to-right" evidence="11">
        <dbReference type="Rhea" id="RHEA:65757"/>
    </physiologicalReaction>
</comment>
<dbReference type="OrthoDB" id="8713025at2"/>
<protein>
    <recommendedName>
        <fullName evidence="10">Thiamine pyrimidine synthase</fullName>
    </recommendedName>
</protein>
<keyword evidence="8" id="KW-0784">Thiamine biosynthesis</keyword>
<evidence type="ECO:0000256" key="1">
    <source>
        <dbReference type="ARBA" id="ARBA00003469"/>
    </source>
</evidence>
<dbReference type="PANTHER" id="PTHR31528">
    <property type="entry name" value="4-AMINO-5-HYDROXYMETHYL-2-METHYLPYRIMIDINE PHOSPHATE SYNTHASE THI11-RELATED"/>
    <property type="match status" value="1"/>
</dbReference>
<evidence type="ECO:0000256" key="9">
    <source>
        <dbReference type="ARBA" id="ARBA00023004"/>
    </source>
</evidence>
<dbReference type="EMBL" id="VLTJ01000037">
    <property type="protein sequence ID" value="TSH91235.1"/>
    <property type="molecule type" value="Genomic_DNA"/>
</dbReference>
<dbReference type="GO" id="GO:0046872">
    <property type="term" value="F:metal ion binding"/>
    <property type="evidence" value="ECO:0007669"/>
    <property type="project" value="UniProtKB-KW"/>
</dbReference>
<evidence type="ECO:0000259" key="13">
    <source>
        <dbReference type="Pfam" id="PF09084"/>
    </source>
</evidence>
<evidence type="ECO:0000256" key="4">
    <source>
        <dbReference type="ARBA" id="ARBA00011738"/>
    </source>
</evidence>
<feature type="chain" id="PRO_5021934235" description="Thiamine pyrimidine synthase" evidence="12">
    <location>
        <begin position="27"/>
        <end position="329"/>
    </location>
</feature>